<dbReference type="Proteomes" id="UP000250043">
    <property type="component" value="Unassembled WGS sequence"/>
</dbReference>
<evidence type="ECO:0000256" key="4">
    <source>
        <dbReference type="ARBA" id="ARBA00049364"/>
    </source>
</evidence>
<evidence type="ECO:0008006" key="7">
    <source>
        <dbReference type="Google" id="ProtNLM"/>
    </source>
</evidence>
<keyword evidence="6" id="KW-1185">Reference proteome</keyword>
<sequence>IRSEFDDLLLKHASKCGVAVHEGTKVDEIHFSESSPNRPVEASWKSDSGTSGRIAFDYLVDASGRNGIMSTKYLKNRRFNNNLKNAACWAYWEQTSVYMPGTTRENAVWIEALEDETGWAWFIPLHDGTTSVGIVTDQESSIKKKKAVRESPDGNILTLQKYYLEEISRAPGLAKFLDNATMRGKGTNEAIKCASDYSYAASTNAGDHFRLAGDAGAFIDPFFSSGVHLAFVDGLSAAITISASIRDSVSEDVAGRWHDAKVGASYTRFLLVVLGSYQQMRNQKMSILSDVDEDNFDRAFNLLRP</sequence>
<dbReference type="OrthoDB" id="3340390at2759"/>
<organism evidence="5 6">
    <name type="scientific">Obba rivulosa</name>
    <dbReference type="NCBI Taxonomy" id="1052685"/>
    <lineage>
        <taxon>Eukaryota</taxon>
        <taxon>Fungi</taxon>
        <taxon>Dikarya</taxon>
        <taxon>Basidiomycota</taxon>
        <taxon>Agaricomycotina</taxon>
        <taxon>Agaricomycetes</taxon>
        <taxon>Polyporales</taxon>
        <taxon>Gelatoporiaceae</taxon>
        <taxon>Obba</taxon>
    </lineage>
</organism>
<evidence type="ECO:0000256" key="3">
    <source>
        <dbReference type="ARBA" id="ARBA00023033"/>
    </source>
</evidence>
<protein>
    <recommendedName>
        <fullName evidence="7">Halogenase</fullName>
    </recommendedName>
</protein>
<dbReference type="InterPro" id="IPR050816">
    <property type="entry name" value="Flavin-dep_Halogenase_NPB"/>
</dbReference>
<keyword evidence="2" id="KW-0560">Oxidoreductase</keyword>
<accession>A0A8E2AG56</accession>
<dbReference type="EMBL" id="KV723016">
    <property type="protein sequence ID" value="OCH83543.1"/>
    <property type="molecule type" value="Genomic_DNA"/>
</dbReference>
<dbReference type="Gene3D" id="3.50.50.60">
    <property type="entry name" value="FAD/NAD(P)-binding domain"/>
    <property type="match status" value="1"/>
</dbReference>
<keyword evidence="3" id="KW-0503">Monooxygenase</keyword>
<dbReference type="GO" id="GO:0140907">
    <property type="term" value="F:flavin-dependent halogenase activity"/>
    <property type="evidence" value="ECO:0007669"/>
    <property type="project" value="UniProtKB-ARBA"/>
</dbReference>
<dbReference type="SUPFAM" id="SSF51905">
    <property type="entry name" value="FAD/NAD(P)-binding domain"/>
    <property type="match status" value="1"/>
</dbReference>
<gene>
    <name evidence="5" type="ORF">OBBRIDRAFT_808931</name>
</gene>
<evidence type="ECO:0000313" key="5">
    <source>
        <dbReference type="EMBL" id="OCH83543.1"/>
    </source>
</evidence>
<feature type="non-terminal residue" evidence="5">
    <location>
        <position position="305"/>
    </location>
</feature>
<evidence type="ECO:0000256" key="2">
    <source>
        <dbReference type="ARBA" id="ARBA00023002"/>
    </source>
</evidence>
<dbReference type="GO" id="GO:0044550">
    <property type="term" value="P:secondary metabolite biosynthetic process"/>
    <property type="evidence" value="ECO:0007669"/>
    <property type="project" value="UniProtKB-ARBA"/>
</dbReference>
<comment type="catalytic activity">
    <reaction evidence="4">
        <text>melleolide F + FADH2 + chloride + O2 = 6'-chloromelleolide F + FAD + 2 H2O + H(+)</text>
        <dbReference type="Rhea" id="RHEA:67160"/>
        <dbReference type="ChEBI" id="CHEBI:15377"/>
        <dbReference type="ChEBI" id="CHEBI:15378"/>
        <dbReference type="ChEBI" id="CHEBI:15379"/>
        <dbReference type="ChEBI" id="CHEBI:17996"/>
        <dbReference type="ChEBI" id="CHEBI:57692"/>
        <dbReference type="ChEBI" id="CHEBI:58307"/>
        <dbReference type="ChEBI" id="CHEBI:167712"/>
        <dbReference type="ChEBI" id="CHEBI:167713"/>
    </reaction>
    <physiologicalReaction direction="left-to-right" evidence="4">
        <dbReference type="Rhea" id="RHEA:67161"/>
    </physiologicalReaction>
</comment>
<comment type="similarity">
    <text evidence="1">Belongs to the flavin-dependent halogenase family.</text>
</comment>
<evidence type="ECO:0000256" key="1">
    <source>
        <dbReference type="ARBA" id="ARBA00005706"/>
    </source>
</evidence>
<dbReference type="PANTHER" id="PTHR43747">
    <property type="entry name" value="FAD-BINDING PROTEIN"/>
    <property type="match status" value="1"/>
</dbReference>
<proteinExistence type="inferred from homology"/>
<dbReference type="InterPro" id="IPR006905">
    <property type="entry name" value="Flavin_halogenase"/>
</dbReference>
<reference evidence="5 6" key="1">
    <citation type="submission" date="2016-07" db="EMBL/GenBank/DDBJ databases">
        <title>Draft genome of the white-rot fungus Obba rivulosa 3A-2.</title>
        <authorList>
            <consortium name="DOE Joint Genome Institute"/>
            <person name="Miettinen O."/>
            <person name="Riley R."/>
            <person name="Acob R."/>
            <person name="Barry K."/>
            <person name="Cullen D."/>
            <person name="De Vries R."/>
            <person name="Hainaut M."/>
            <person name="Hatakka A."/>
            <person name="Henrissat B."/>
            <person name="Hilden K."/>
            <person name="Kuo R."/>
            <person name="Labutti K."/>
            <person name="Lipzen A."/>
            <person name="Makela M.R."/>
            <person name="Sandor L."/>
            <person name="Spatafora J.W."/>
            <person name="Grigoriev I.V."/>
            <person name="Hibbett D.S."/>
        </authorList>
    </citation>
    <scope>NUCLEOTIDE SEQUENCE [LARGE SCALE GENOMIC DNA]</scope>
    <source>
        <strain evidence="5 6">3A-2</strain>
    </source>
</reference>
<name>A0A8E2AG56_9APHY</name>
<dbReference type="Pfam" id="PF04820">
    <property type="entry name" value="Trp_halogenase"/>
    <property type="match status" value="1"/>
</dbReference>
<dbReference type="AlphaFoldDB" id="A0A8E2AG56"/>
<dbReference type="GO" id="GO:0004497">
    <property type="term" value="F:monooxygenase activity"/>
    <property type="evidence" value="ECO:0007669"/>
    <property type="project" value="UniProtKB-KW"/>
</dbReference>
<feature type="non-terminal residue" evidence="5">
    <location>
        <position position="1"/>
    </location>
</feature>
<evidence type="ECO:0000313" key="6">
    <source>
        <dbReference type="Proteomes" id="UP000250043"/>
    </source>
</evidence>
<dbReference type="InterPro" id="IPR036188">
    <property type="entry name" value="FAD/NAD-bd_sf"/>
</dbReference>
<dbReference type="PANTHER" id="PTHR43747:SF5">
    <property type="entry name" value="FAD-BINDING DOMAIN-CONTAINING PROTEIN"/>
    <property type="match status" value="1"/>
</dbReference>